<evidence type="ECO:0000256" key="1">
    <source>
        <dbReference type="SAM" id="MobiDB-lite"/>
    </source>
</evidence>
<evidence type="ECO:0000313" key="2">
    <source>
        <dbReference type="EMBL" id="MBB3021989.1"/>
    </source>
</evidence>
<protein>
    <recommendedName>
        <fullName evidence="4">DUF4440 domain-containing protein</fullName>
    </recommendedName>
</protein>
<dbReference type="InterPro" id="IPR045596">
    <property type="entry name" value="DUF6459"/>
</dbReference>
<organism evidence="2 3">
    <name type="scientific">Helcobacillus massiliensis</name>
    <dbReference type="NCBI Taxonomy" id="521392"/>
    <lineage>
        <taxon>Bacteria</taxon>
        <taxon>Bacillati</taxon>
        <taxon>Actinomycetota</taxon>
        <taxon>Actinomycetes</taxon>
        <taxon>Micrococcales</taxon>
        <taxon>Dermabacteraceae</taxon>
        <taxon>Helcobacillus</taxon>
    </lineage>
</organism>
<evidence type="ECO:0000313" key="3">
    <source>
        <dbReference type="Proteomes" id="UP000568050"/>
    </source>
</evidence>
<comment type="caution">
    <text evidence="2">The sequence shown here is derived from an EMBL/GenBank/DDBJ whole genome shotgun (WGS) entry which is preliminary data.</text>
</comment>
<name>A0A839QT26_9MICO</name>
<reference evidence="2 3" key="1">
    <citation type="submission" date="2020-08" db="EMBL/GenBank/DDBJ databases">
        <title>Sequencing the genomes of 1000 actinobacteria strains.</title>
        <authorList>
            <person name="Klenk H.-P."/>
        </authorList>
    </citation>
    <scope>NUCLEOTIDE SEQUENCE [LARGE SCALE GENOMIC DNA]</scope>
    <source>
        <strain evidence="2 3">DSM 23040</strain>
    </source>
</reference>
<evidence type="ECO:0008006" key="4">
    <source>
        <dbReference type="Google" id="ProtNLM"/>
    </source>
</evidence>
<dbReference type="Proteomes" id="UP000568050">
    <property type="component" value="Unassembled WGS sequence"/>
</dbReference>
<dbReference type="Pfam" id="PF20060">
    <property type="entry name" value="DUF6459"/>
    <property type="match status" value="1"/>
</dbReference>
<dbReference type="AlphaFoldDB" id="A0A839QT26"/>
<sequence length="137" mass="14941">MSTAPISSTPAARPSHQLAPSGPFADPDSGERAVTAVARNALEVILGQRPLTSLDQIVDLEVRRRLHERARLIADVAAQRGVRTAARIRVGGVRFCAVTDTAVEANAVISDSHRSRMVVMRWELRRGRWKVVVLDVG</sequence>
<feature type="region of interest" description="Disordered" evidence="1">
    <location>
        <begin position="1"/>
        <end position="30"/>
    </location>
</feature>
<keyword evidence="3" id="KW-1185">Reference proteome</keyword>
<feature type="compositionally biased region" description="Polar residues" evidence="1">
    <location>
        <begin position="1"/>
        <end position="10"/>
    </location>
</feature>
<proteinExistence type="predicted"/>
<gene>
    <name evidence="2" type="ORF">FHX50_000237</name>
</gene>
<accession>A0A839QT26</accession>
<dbReference type="RefSeq" id="WP_183373684.1">
    <property type="nucleotide sequence ID" value="NZ_CBCSFZ010000003.1"/>
</dbReference>
<dbReference type="EMBL" id="JACHWP010000001">
    <property type="protein sequence ID" value="MBB3021989.1"/>
    <property type="molecule type" value="Genomic_DNA"/>
</dbReference>